<accession>A0A8J5ETH6</accession>
<feature type="region of interest" description="Disordered" evidence="7">
    <location>
        <begin position="189"/>
        <end position="218"/>
    </location>
</feature>
<dbReference type="InterPro" id="IPR041118">
    <property type="entry name" value="Rx_N"/>
</dbReference>
<feature type="domain" description="Disease resistance N-terminal" evidence="9">
    <location>
        <begin position="44"/>
        <end position="101"/>
    </location>
</feature>
<keyword evidence="13" id="KW-1185">Reference proteome</keyword>
<evidence type="ECO:0000256" key="1">
    <source>
        <dbReference type="ARBA" id="ARBA00008894"/>
    </source>
</evidence>
<keyword evidence="6" id="KW-0067">ATP-binding</keyword>
<dbReference type="GO" id="GO:0005524">
    <property type="term" value="F:ATP binding"/>
    <property type="evidence" value="ECO:0007669"/>
    <property type="project" value="UniProtKB-KW"/>
</dbReference>
<evidence type="ECO:0000259" key="11">
    <source>
        <dbReference type="Pfam" id="PF23598"/>
    </source>
</evidence>
<gene>
    <name evidence="12" type="ORF">ZIOFF_072733</name>
</gene>
<evidence type="ECO:0000259" key="10">
    <source>
        <dbReference type="Pfam" id="PF23559"/>
    </source>
</evidence>
<evidence type="ECO:0000256" key="2">
    <source>
        <dbReference type="ARBA" id="ARBA00022614"/>
    </source>
</evidence>
<dbReference type="Pfam" id="PF23559">
    <property type="entry name" value="WHD_DRP"/>
    <property type="match status" value="1"/>
</dbReference>
<feature type="domain" description="Disease resistance R13L4/SHOC-2-like LRR" evidence="11">
    <location>
        <begin position="883"/>
        <end position="941"/>
    </location>
</feature>
<dbReference type="PANTHER" id="PTHR36766:SF70">
    <property type="entry name" value="DISEASE RESISTANCE PROTEIN RGA4"/>
    <property type="match status" value="1"/>
</dbReference>
<protein>
    <submittedName>
        <fullName evidence="12">Uncharacterized protein</fullName>
    </submittedName>
</protein>
<dbReference type="InterPro" id="IPR058922">
    <property type="entry name" value="WHD_DRP"/>
</dbReference>
<reference evidence="12 13" key="1">
    <citation type="submission" date="2020-08" db="EMBL/GenBank/DDBJ databases">
        <title>Plant Genome Project.</title>
        <authorList>
            <person name="Zhang R.-G."/>
        </authorList>
    </citation>
    <scope>NUCLEOTIDE SEQUENCE [LARGE SCALE GENOMIC DNA]</scope>
    <source>
        <tissue evidence="12">Rhizome</tissue>
    </source>
</reference>
<keyword evidence="4" id="KW-0547">Nucleotide-binding</keyword>
<dbReference type="Proteomes" id="UP000734854">
    <property type="component" value="Unassembled WGS sequence"/>
</dbReference>
<proteinExistence type="inferred from homology"/>
<dbReference type="OrthoDB" id="2018313at2759"/>
<evidence type="ECO:0000256" key="7">
    <source>
        <dbReference type="SAM" id="MobiDB-lite"/>
    </source>
</evidence>
<feature type="region of interest" description="Disordered" evidence="7">
    <location>
        <begin position="151"/>
        <end position="173"/>
    </location>
</feature>
<name>A0A8J5ETH6_ZINOF</name>
<feature type="domain" description="Disease resistance protein winged helix" evidence="10">
    <location>
        <begin position="667"/>
        <end position="731"/>
    </location>
</feature>
<evidence type="ECO:0000259" key="8">
    <source>
        <dbReference type="Pfam" id="PF00931"/>
    </source>
</evidence>
<sequence length="1258" mass="140936">MANDSVSRFATKIGNLFRPLAAEMIRVSLSDLAARSMPEVQRYKLEGIKVILKNIKGLLYDSGRQIREDDIKLWLKELQDLVIEVEDLVDDYQYKMFQREAEFLNKIEQPSGYVSSDPLRGLDGGAMHSPGLDGAAKSCIIDSCPGLGGGARSSIHPSPELSVGASHSSGLDVGTSHHSGITDFSSGFGGGARSTIDPSPEFSSGLGGGARSTIDPSPEFFTIDPSPDFSPELDGRRRIGFFGPHSSLLDQLLDQHKKIDKIISSWKKEEEVISCITTDPSSGLDGGARHSPGFREVVGPSTIRNEVDASPIKGPFNIVVRIAWVKHNLLAQLQKSQKFASHLLLVSQENQDSEKLQRVREFLLAESSSQKSTKDLNYFPADTIRGRKHYNAFDVTKQIYGRNRDKEFIISWLFSTNSRFSLFEDERSRNKFSAISIVGEAGVGKTTLAKEVYNDPLICKYFNSRVWLHFTEESDAVSFSKAFFVSITGKSCDGKLPVHLQSVMKEELKGKKLLLVLDDLQDLNPRLWEYLQAPLAGVRMAKFIITSRTELEASKLRGIESYPLGCLPLDLSWDLFQHCAFREDSSHPPKLIEIGKRIVQECRGLPIAVKTLGSVLGYQMDKQIWLDVLDSELWELQETETDISPALQLSYYLLPTYLKPCFLYCSLFPRGYKFDKYELVRLWMAQGYIQHEYGQSLETVGCNYFHELQMLTIFDRSWDGTFTIHNLLYDVSRYMSNGECSSLPYGKMYKDSGKIRQLYVTSSKGTNELQSSNANLTLQLLYKSLGGFLPNDILTMTLIESVQGIRALELTCHGDSSIAETIQEKALDKLNASSVSSLRFIHLRYLRICDRFIELLPAAVCELYNLQTLTLDKCLKLIELPSDIGKLVNLRYLGLSEANIEKLPKSVYQLRNLQSLKVDYCRNLKDLPYNIGSLVNLCHLRLSGTSIKRLPRSVHCLSKLSTLKLDQCKILMALPSSIGNLVNLRHVTACKTKITKLPESICLLFNLLTLDLAYSNLSELPNDIGNLSNLNYLALSYTNISILPESLCYLYRLRILKLNGCTNLSQLPSGIGALKRLSHLVVSGINIEQLPASVCQLLNLEVLEMDGCRKFFSLPDGIGYLTKLHQLKLSDTEIQELPESIGQLSNLQNLELNGCQRLCKLPESIGDLSELSNLEVTETKIKALPASFCQLSNLKVLNLNGNLDLQELPSGIENLANLCQLELSEVGIEVLPRCIVRLTNLEKLTFEHKQKPFENYQL</sequence>
<dbReference type="AlphaFoldDB" id="A0A8J5ETH6"/>
<feature type="domain" description="NB-ARC" evidence="8">
    <location>
        <begin position="430"/>
        <end position="584"/>
    </location>
</feature>
<dbReference type="GO" id="GO:0006952">
    <property type="term" value="P:defense response"/>
    <property type="evidence" value="ECO:0007669"/>
    <property type="project" value="UniProtKB-KW"/>
</dbReference>
<evidence type="ECO:0000256" key="4">
    <source>
        <dbReference type="ARBA" id="ARBA00022741"/>
    </source>
</evidence>
<organism evidence="12 13">
    <name type="scientific">Zingiber officinale</name>
    <name type="common">Ginger</name>
    <name type="synonym">Amomum zingiber</name>
    <dbReference type="NCBI Taxonomy" id="94328"/>
    <lineage>
        <taxon>Eukaryota</taxon>
        <taxon>Viridiplantae</taxon>
        <taxon>Streptophyta</taxon>
        <taxon>Embryophyta</taxon>
        <taxon>Tracheophyta</taxon>
        <taxon>Spermatophyta</taxon>
        <taxon>Magnoliopsida</taxon>
        <taxon>Liliopsida</taxon>
        <taxon>Zingiberales</taxon>
        <taxon>Zingiberaceae</taxon>
        <taxon>Zingiber</taxon>
    </lineage>
</organism>
<evidence type="ECO:0000313" key="13">
    <source>
        <dbReference type="Proteomes" id="UP000734854"/>
    </source>
</evidence>
<dbReference type="Pfam" id="PF18052">
    <property type="entry name" value="Rx_N"/>
    <property type="match status" value="1"/>
</dbReference>
<feature type="domain" description="Disease resistance R13L4/SHOC-2-like LRR" evidence="11">
    <location>
        <begin position="977"/>
        <end position="1037"/>
    </location>
</feature>
<evidence type="ECO:0000256" key="3">
    <source>
        <dbReference type="ARBA" id="ARBA00022737"/>
    </source>
</evidence>
<evidence type="ECO:0000256" key="5">
    <source>
        <dbReference type="ARBA" id="ARBA00022821"/>
    </source>
</evidence>
<dbReference type="EMBL" id="JACMSC010000022">
    <property type="protein sequence ID" value="KAG6468162.1"/>
    <property type="molecule type" value="Genomic_DNA"/>
</dbReference>
<evidence type="ECO:0000256" key="6">
    <source>
        <dbReference type="ARBA" id="ARBA00022840"/>
    </source>
</evidence>
<dbReference type="GO" id="GO:0043531">
    <property type="term" value="F:ADP binding"/>
    <property type="evidence" value="ECO:0007669"/>
    <property type="project" value="InterPro"/>
</dbReference>
<keyword evidence="3" id="KW-0677">Repeat</keyword>
<evidence type="ECO:0000259" key="9">
    <source>
        <dbReference type="Pfam" id="PF18052"/>
    </source>
</evidence>
<keyword evidence="5" id="KW-0611">Plant defense</keyword>
<comment type="similarity">
    <text evidence="1">Belongs to the disease resistance NB-LRR family.</text>
</comment>
<dbReference type="PANTHER" id="PTHR36766">
    <property type="entry name" value="PLANT BROAD-SPECTRUM MILDEW RESISTANCE PROTEIN RPW8"/>
    <property type="match status" value="1"/>
</dbReference>
<dbReference type="SMART" id="SM00369">
    <property type="entry name" value="LRR_TYP"/>
    <property type="match status" value="8"/>
</dbReference>
<keyword evidence="2" id="KW-0433">Leucine-rich repeat</keyword>
<dbReference type="Pfam" id="PF23598">
    <property type="entry name" value="LRR_14"/>
    <property type="match status" value="3"/>
</dbReference>
<evidence type="ECO:0000313" key="12">
    <source>
        <dbReference type="EMBL" id="KAG6468162.1"/>
    </source>
</evidence>
<dbReference type="InterPro" id="IPR002182">
    <property type="entry name" value="NB-ARC"/>
</dbReference>
<dbReference type="InterPro" id="IPR003591">
    <property type="entry name" value="Leu-rich_rpt_typical-subtyp"/>
</dbReference>
<dbReference type="Pfam" id="PF00931">
    <property type="entry name" value="NB-ARC"/>
    <property type="match status" value="1"/>
</dbReference>
<dbReference type="InterPro" id="IPR055414">
    <property type="entry name" value="LRR_R13L4/SHOC2-like"/>
</dbReference>
<feature type="domain" description="Disease resistance R13L4/SHOC-2-like LRR" evidence="11">
    <location>
        <begin position="1045"/>
        <end position="1152"/>
    </location>
</feature>
<comment type="caution">
    <text evidence="12">The sequence shown here is derived from an EMBL/GenBank/DDBJ whole genome shotgun (WGS) entry which is preliminary data.</text>
</comment>